<sequence length="107" mass="11508">MDGLNTFHSMGDIKCITPSCALPPAGSIKKLKSVPTAEEAGKSGVLELLASEHVKTSALQQIVVQDLNMLNPIHSKIFVPCFPDILWMSGKCLFSQQNILEVSGIAE</sequence>
<reference evidence="1 2" key="1">
    <citation type="journal article" date="2019" name="Sci. Rep.">
        <title>Orb-weaving spider Araneus ventricosus genome elucidates the spidroin gene catalogue.</title>
        <authorList>
            <person name="Kono N."/>
            <person name="Nakamura H."/>
            <person name="Ohtoshi R."/>
            <person name="Moran D.A.P."/>
            <person name="Shinohara A."/>
            <person name="Yoshida Y."/>
            <person name="Fujiwara M."/>
            <person name="Mori M."/>
            <person name="Tomita M."/>
            <person name="Arakawa K."/>
        </authorList>
    </citation>
    <scope>NUCLEOTIDE SEQUENCE [LARGE SCALE GENOMIC DNA]</scope>
</reference>
<protein>
    <submittedName>
        <fullName evidence="1">Uncharacterized protein</fullName>
    </submittedName>
</protein>
<dbReference type="Proteomes" id="UP000499080">
    <property type="component" value="Unassembled WGS sequence"/>
</dbReference>
<dbReference type="AlphaFoldDB" id="A0A4Y2K6A4"/>
<comment type="caution">
    <text evidence="1">The sequence shown here is derived from an EMBL/GenBank/DDBJ whole genome shotgun (WGS) entry which is preliminary data.</text>
</comment>
<name>A0A4Y2K6A4_ARAVE</name>
<accession>A0A4Y2K6A4</accession>
<gene>
    <name evidence="1" type="ORF">AVEN_148149_1</name>
</gene>
<organism evidence="1 2">
    <name type="scientific">Araneus ventricosus</name>
    <name type="common">Orbweaver spider</name>
    <name type="synonym">Epeira ventricosa</name>
    <dbReference type="NCBI Taxonomy" id="182803"/>
    <lineage>
        <taxon>Eukaryota</taxon>
        <taxon>Metazoa</taxon>
        <taxon>Ecdysozoa</taxon>
        <taxon>Arthropoda</taxon>
        <taxon>Chelicerata</taxon>
        <taxon>Arachnida</taxon>
        <taxon>Araneae</taxon>
        <taxon>Araneomorphae</taxon>
        <taxon>Entelegynae</taxon>
        <taxon>Araneoidea</taxon>
        <taxon>Araneidae</taxon>
        <taxon>Araneus</taxon>
    </lineage>
</organism>
<dbReference type="EMBL" id="BGPR01004274">
    <property type="protein sequence ID" value="GBM97851.1"/>
    <property type="molecule type" value="Genomic_DNA"/>
</dbReference>
<dbReference type="OrthoDB" id="7200074at2759"/>
<evidence type="ECO:0000313" key="1">
    <source>
        <dbReference type="EMBL" id="GBM97851.1"/>
    </source>
</evidence>
<proteinExistence type="predicted"/>
<evidence type="ECO:0000313" key="2">
    <source>
        <dbReference type="Proteomes" id="UP000499080"/>
    </source>
</evidence>
<keyword evidence="2" id="KW-1185">Reference proteome</keyword>